<keyword evidence="2" id="KW-0863">Zinc-finger</keyword>
<evidence type="ECO:0000256" key="3">
    <source>
        <dbReference type="ARBA" id="ARBA00022833"/>
    </source>
</evidence>
<proteinExistence type="predicted"/>
<dbReference type="InterPro" id="IPR002694">
    <property type="entry name" value="Znf_CHC2"/>
</dbReference>
<dbReference type="AlphaFoldDB" id="A0A9D2N554"/>
<feature type="compositionally biased region" description="Gly residues" evidence="4">
    <location>
        <begin position="207"/>
        <end position="221"/>
    </location>
</feature>
<feature type="region of interest" description="Disordered" evidence="4">
    <location>
        <begin position="193"/>
        <end position="230"/>
    </location>
</feature>
<evidence type="ECO:0000256" key="4">
    <source>
        <dbReference type="SAM" id="MobiDB-lite"/>
    </source>
</evidence>
<sequence>MNVFEAVKQSVTTRQSASYYGIRVGRNGMACCPFHNDRTPSMKVDSRYYCFGCGASGDVIDFAASLHGLGKRDAAFRLAEDFSIPYDGASHTPAAKRTPPKPAPEQRLRRAEKHCFKVLCDYLHLLEHWKIGYAPQPQDAVWHPLFVEALQKISYIEYLLYILLFGEMEEKAALIVEQGKEVMRLEQRISELATSGAGSGHANDGRYGTGADTGGNPGDVGGDAERRREE</sequence>
<comment type="caution">
    <text evidence="6">The sequence shown here is derived from an EMBL/GenBank/DDBJ whole genome shotgun (WGS) entry which is preliminary data.</text>
</comment>
<dbReference type="GO" id="GO:0003899">
    <property type="term" value="F:DNA-directed RNA polymerase activity"/>
    <property type="evidence" value="ECO:0007669"/>
    <property type="project" value="InterPro"/>
</dbReference>
<evidence type="ECO:0000313" key="7">
    <source>
        <dbReference type="Proteomes" id="UP000823893"/>
    </source>
</evidence>
<evidence type="ECO:0000256" key="2">
    <source>
        <dbReference type="ARBA" id="ARBA00022771"/>
    </source>
</evidence>
<dbReference type="GO" id="GO:0005737">
    <property type="term" value="C:cytoplasm"/>
    <property type="evidence" value="ECO:0007669"/>
    <property type="project" value="TreeGrafter"/>
</dbReference>
<gene>
    <name evidence="6" type="ORF">H9935_04635</name>
</gene>
<name>A0A9D2N554_9FIRM</name>
<dbReference type="InterPro" id="IPR036977">
    <property type="entry name" value="DNA_primase_Znf_CHC2"/>
</dbReference>
<dbReference type="GO" id="GO:0008270">
    <property type="term" value="F:zinc ion binding"/>
    <property type="evidence" value="ECO:0007669"/>
    <property type="project" value="UniProtKB-KW"/>
</dbReference>
<dbReference type="EMBL" id="DWWV01000054">
    <property type="protein sequence ID" value="HJC10085.1"/>
    <property type="molecule type" value="Genomic_DNA"/>
</dbReference>
<dbReference type="Proteomes" id="UP000823893">
    <property type="component" value="Unassembled WGS sequence"/>
</dbReference>
<dbReference type="PANTHER" id="PTHR30313">
    <property type="entry name" value="DNA PRIMASE"/>
    <property type="match status" value="1"/>
</dbReference>
<keyword evidence="3" id="KW-0862">Zinc</keyword>
<keyword evidence="1" id="KW-0479">Metal-binding</keyword>
<evidence type="ECO:0000313" key="6">
    <source>
        <dbReference type="EMBL" id="HJC10085.1"/>
    </source>
</evidence>
<dbReference type="SMART" id="SM00400">
    <property type="entry name" value="ZnF_CHCC"/>
    <property type="match status" value="1"/>
</dbReference>
<dbReference type="Pfam" id="PF01807">
    <property type="entry name" value="Zn_ribbon_DnaG"/>
    <property type="match status" value="1"/>
</dbReference>
<dbReference type="GO" id="GO:0006269">
    <property type="term" value="P:DNA replication, synthesis of primer"/>
    <property type="evidence" value="ECO:0007669"/>
    <property type="project" value="TreeGrafter"/>
</dbReference>
<reference evidence="6" key="1">
    <citation type="journal article" date="2021" name="PeerJ">
        <title>Extensive microbial diversity within the chicken gut microbiome revealed by metagenomics and culture.</title>
        <authorList>
            <person name="Gilroy R."/>
            <person name="Ravi A."/>
            <person name="Getino M."/>
            <person name="Pursley I."/>
            <person name="Horton D.L."/>
            <person name="Alikhan N.F."/>
            <person name="Baker D."/>
            <person name="Gharbi K."/>
            <person name="Hall N."/>
            <person name="Watson M."/>
            <person name="Adriaenssens E.M."/>
            <person name="Foster-Nyarko E."/>
            <person name="Jarju S."/>
            <person name="Secka A."/>
            <person name="Antonio M."/>
            <person name="Oren A."/>
            <person name="Chaudhuri R.R."/>
            <person name="La Ragione R."/>
            <person name="Hildebrand F."/>
            <person name="Pallen M.J."/>
        </authorList>
    </citation>
    <scope>NUCLEOTIDE SEQUENCE</scope>
    <source>
        <strain evidence="6">ChiSxjej6B18-287</strain>
    </source>
</reference>
<protein>
    <submittedName>
        <fullName evidence="6">DNA primase</fullName>
    </submittedName>
</protein>
<evidence type="ECO:0000256" key="1">
    <source>
        <dbReference type="ARBA" id="ARBA00022723"/>
    </source>
</evidence>
<reference evidence="6" key="2">
    <citation type="submission" date="2021-04" db="EMBL/GenBank/DDBJ databases">
        <authorList>
            <person name="Gilroy R."/>
        </authorList>
    </citation>
    <scope>NUCLEOTIDE SEQUENCE</scope>
    <source>
        <strain evidence="6">ChiSxjej6B18-287</strain>
    </source>
</reference>
<dbReference type="Gene3D" id="3.90.580.10">
    <property type="entry name" value="Zinc finger, CHC2-type domain"/>
    <property type="match status" value="1"/>
</dbReference>
<organism evidence="6 7">
    <name type="scientific">Candidatus Blautia merdigallinarum</name>
    <dbReference type="NCBI Taxonomy" id="2838495"/>
    <lineage>
        <taxon>Bacteria</taxon>
        <taxon>Bacillati</taxon>
        <taxon>Bacillota</taxon>
        <taxon>Clostridia</taxon>
        <taxon>Lachnospirales</taxon>
        <taxon>Lachnospiraceae</taxon>
        <taxon>Blautia</taxon>
    </lineage>
</organism>
<evidence type="ECO:0000259" key="5">
    <source>
        <dbReference type="SMART" id="SM00400"/>
    </source>
</evidence>
<feature type="domain" description="Zinc finger CHC2-type" evidence="5">
    <location>
        <begin position="29"/>
        <end position="79"/>
    </location>
</feature>
<dbReference type="PANTHER" id="PTHR30313:SF2">
    <property type="entry name" value="DNA PRIMASE"/>
    <property type="match status" value="1"/>
</dbReference>
<accession>A0A9D2N554</accession>
<dbReference type="SUPFAM" id="SSF57783">
    <property type="entry name" value="Zinc beta-ribbon"/>
    <property type="match status" value="1"/>
</dbReference>
<dbReference type="GO" id="GO:0003677">
    <property type="term" value="F:DNA binding"/>
    <property type="evidence" value="ECO:0007669"/>
    <property type="project" value="InterPro"/>
</dbReference>
<dbReference type="InterPro" id="IPR050219">
    <property type="entry name" value="DnaG_primase"/>
</dbReference>